<proteinExistence type="predicted"/>
<evidence type="ECO:0000313" key="2">
    <source>
        <dbReference type="Proteomes" id="UP001497535"/>
    </source>
</evidence>
<sequence>MNNSVCILLANPTNAPKHIFNGMHIAFADECIESSEGPWLTQYQDKSEIDAYKVNNLERDNTFKIDFSKSSVQGNDLIKLQKLCEEFSDVFSKSQYDLGSCIVGEHDILTTTETPIASKPHRVPFKFQSELQENITKLLKSGVMVKSDTPWVSNIVLVLKKDGWKQLWKK</sequence>
<comment type="caution">
    <text evidence="1">The sequence shown here is derived from an EMBL/GenBank/DDBJ whole genome shotgun (WGS) entry which is preliminary data.</text>
</comment>
<protein>
    <submittedName>
        <fullName evidence="1">Uncharacterized protein</fullName>
    </submittedName>
</protein>
<organism evidence="1 2">
    <name type="scientific">Meloidogyne enterolobii</name>
    <name type="common">Root-knot nematode worm</name>
    <name type="synonym">Meloidogyne mayaguensis</name>
    <dbReference type="NCBI Taxonomy" id="390850"/>
    <lineage>
        <taxon>Eukaryota</taxon>
        <taxon>Metazoa</taxon>
        <taxon>Ecdysozoa</taxon>
        <taxon>Nematoda</taxon>
        <taxon>Chromadorea</taxon>
        <taxon>Rhabditida</taxon>
        <taxon>Tylenchina</taxon>
        <taxon>Tylenchomorpha</taxon>
        <taxon>Tylenchoidea</taxon>
        <taxon>Meloidogynidae</taxon>
        <taxon>Meloidogyninae</taxon>
        <taxon>Meloidogyne</taxon>
    </lineage>
</organism>
<keyword evidence="2" id="KW-1185">Reference proteome</keyword>
<name>A0ACB0ZB02_MELEN</name>
<dbReference type="EMBL" id="CAVMJV010000029">
    <property type="protein sequence ID" value="CAK5076063.1"/>
    <property type="molecule type" value="Genomic_DNA"/>
</dbReference>
<accession>A0ACB0ZB02</accession>
<dbReference type="Proteomes" id="UP001497535">
    <property type="component" value="Unassembled WGS sequence"/>
</dbReference>
<gene>
    <name evidence="1" type="ORF">MENTE1834_LOCUS22906</name>
</gene>
<evidence type="ECO:0000313" key="1">
    <source>
        <dbReference type="EMBL" id="CAK5076063.1"/>
    </source>
</evidence>
<reference evidence="1" key="1">
    <citation type="submission" date="2023-11" db="EMBL/GenBank/DDBJ databases">
        <authorList>
            <person name="Poullet M."/>
        </authorList>
    </citation>
    <scope>NUCLEOTIDE SEQUENCE</scope>
    <source>
        <strain evidence="1">E1834</strain>
    </source>
</reference>